<organism evidence="3 4">
    <name type="scientific">Salarias fasciatus</name>
    <name type="common">Jewelled blenny</name>
    <name type="synonym">Blennius fasciatus</name>
    <dbReference type="NCBI Taxonomy" id="181472"/>
    <lineage>
        <taxon>Eukaryota</taxon>
        <taxon>Metazoa</taxon>
        <taxon>Chordata</taxon>
        <taxon>Craniata</taxon>
        <taxon>Vertebrata</taxon>
        <taxon>Euteleostomi</taxon>
        <taxon>Actinopterygii</taxon>
        <taxon>Neopterygii</taxon>
        <taxon>Teleostei</taxon>
        <taxon>Neoteleostei</taxon>
        <taxon>Acanthomorphata</taxon>
        <taxon>Ovalentaria</taxon>
        <taxon>Blenniimorphae</taxon>
        <taxon>Blenniiformes</taxon>
        <taxon>Blennioidei</taxon>
        <taxon>Blenniidae</taxon>
        <taxon>Salariinae</taxon>
        <taxon>Salarias</taxon>
    </lineage>
</organism>
<gene>
    <name evidence="3" type="primary">specc1</name>
</gene>
<evidence type="ECO:0000313" key="3">
    <source>
        <dbReference type="Ensembl" id="ENSSFAP00005017165.1"/>
    </source>
</evidence>
<feature type="compositionally biased region" description="Pro residues" evidence="2">
    <location>
        <begin position="173"/>
        <end position="199"/>
    </location>
</feature>
<dbReference type="AlphaFoldDB" id="A0A672GJN8"/>
<evidence type="ECO:0000313" key="4">
    <source>
        <dbReference type="Proteomes" id="UP000472267"/>
    </source>
</evidence>
<name>A0A672GJN8_SALFA</name>
<evidence type="ECO:0000256" key="1">
    <source>
        <dbReference type="SAM" id="Coils"/>
    </source>
</evidence>
<dbReference type="Proteomes" id="UP000472267">
    <property type="component" value="Chromosome 10"/>
</dbReference>
<evidence type="ECO:0000256" key="2">
    <source>
        <dbReference type="SAM" id="MobiDB-lite"/>
    </source>
</evidence>
<accession>A0A672GJN8</accession>
<dbReference type="Gene3D" id="1.10.287.510">
    <property type="entry name" value="Helix hairpin bin"/>
    <property type="match status" value="1"/>
</dbReference>
<reference evidence="3" key="2">
    <citation type="submission" date="2025-08" db="UniProtKB">
        <authorList>
            <consortium name="Ensembl"/>
        </authorList>
    </citation>
    <scope>IDENTIFICATION</scope>
</reference>
<reference evidence="3" key="1">
    <citation type="submission" date="2019-06" db="EMBL/GenBank/DDBJ databases">
        <authorList>
            <consortium name="Wellcome Sanger Institute Data Sharing"/>
        </authorList>
    </citation>
    <scope>NUCLEOTIDE SEQUENCE [LARGE SCALE GENOMIC DNA]</scope>
</reference>
<protein>
    <submittedName>
        <fullName evidence="3">Sperm antigen with calponin homology and coiled-coil domains 1</fullName>
    </submittedName>
</protein>
<proteinExistence type="predicted"/>
<keyword evidence="4" id="KW-1185">Reference proteome</keyword>
<dbReference type="Ensembl" id="ENSSFAT00005017831.1">
    <property type="protein sequence ID" value="ENSSFAP00005017165.1"/>
    <property type="gene ID" value="ENSSFAG00005008941.1"/>
</dbReference>
<feature type="region of interest" description="Disordered" evidence="2">
    <location>
        <begin position="169"/>
        <end position="199"/>
    </location>
</feature>
<feature type="coiled-coil region" evidence="1">
    <location>
        <begin position="35"/>
        <end position="157"/>
    </location>
</feature>
<keyword evidence="1" id="KW-0175">Coiled coil</keyword>
<reference evidence="3" key="3">
    <citation type="submission" date="2025-09" db="UniProtKB">
        <authorList>
            <consortium name="Ensembl"/>
        </authorList>
    </citation>
    <scope>IDENTIFICATION</scope>
</reference>
<dbReference type="SUPFAM" id="SSF58100">
    <property type="entry name" value="Bacterial hemolysins"/>
    <property type="match status" value="1"/>
</dbReference>
<sequence>GGNSCRIWPDMIRLWCVVPSYMPHLVERIFLHSRVTSLEEARTQAENQVKELKETIFELEDQVEQQRAVNCHTNQAVLDMENLVKKLEEQKAESDRHLKALNRQIKDEKEEWRRFQADLQTAVVVANDIKVEAQQELRALRRQLQEEQDRSAKLTADLEAVQGVRYHLRHPPPFHFPATPPHPTPPPHRSQPSPPAPLV</sequence>